<evidence type="ECO:0000313" key="3">
    <source>
        <dbReference type="Proteomes" id="UP000001572"/>
    </source>
</evidence>
<accession>A6TKY5</accession>
<evidence type="ECO:0008006" key="4">
    <source>
        <dbReference type="Google" id="ProtNLM"/>
    </source>
</evidence>
<feature type="transmembrane region" description="Helical" evidence="1">
    <location>
        <begin position="12"/>
        <end position="34"/>
    </location>
</feature>
<organism evidence="2 3">
    <name type="scientific">Alkaliphilus metalliredigens (strain QYMF)</name>
    <dbReference type="NCBI Taxonomy" id="293826"/>
    <lineage>
        <taxon>Bacteria</taxon>
        <taxon>Bacillati</taxon>
        <taxon>Bacillota</taxon>
        <taxon>Clostridia</taxon>
        <taxon>Peptostreptococcales</taxon>
        <taxon>Natronincolaceae</taxon>
        <taxon>Alkaliphilus</taxon>
    </lineage>
</organism>
<dbReference type="AlphaFoldDB" id="A6TKY5"/>
<dbReference type="Proteomes" id="UP000001572">
    <property type="component" value="Chromosome"/>
</dbReference>
<keyword evidence="1" id="KW-1133">Transmembrane helix</keyword>
<dbReference type="KEGG" id="amt:Amet_0627"/>
<proteinExistence type="predicted"/>
<dbReference type="RefSeq" id="WP_011971761.1">
    <property type="nucleotide sequence ID" value="NC_009633.1"/>
</dbReference>
<gene>
    <name evidence="2" type="ordered locus">Amet_0627</name>
</gene>
<keyword evidence="1" id="KW-0472">Membrane</keyword>
<keyword evidence="3" id="KW-1185">Reference proteome</keyword>
<dbReference type="NCBIfam" id="TIGR04223">
    <property type="entry name" value="quorum_AgrD"/>
    <property type="match status" value="1"/>
</dbReference>
<dbReference type="HOGENOM" id="CLU_3246270_0_0_9"/>
<dbReference type="STRING" id="293826.Amet_0627"/>
<sequence length="42" mass="4546">MVGVLFKKLWTVGTVLVGVFAEVGGSINCIGFLYQPKYPGKK</sequence>
<evidence type="ECO:0000313" key="2">
    <source>
        <dbReference type="EMBL" id="ABR46853.1"/>
    </source>
</evidence>
<reference evidence="3" key="1">
    <citation type="journal article" date="2016" name="Genome Announc.">
        <title>Complete genome sequence of Alkaliphilus metalliredigens strain QYMF, an alkaliphilic and metal-reducing bacterium isolated from borax-contaminated leachate ponds.</title>
        <authorList>
            <person name="Hwang C."/>
            <person name="Copeland A."/>
            <person name="Lucas S."/>
            <person name="Lapidus A."/>
            <person name="Barry K."/>
            <person name="Detter J.C."/>
            <person name="Glavina Del Rio T."/>
            <person name="Hammon N."/>
            <person name="Israni S."/>
            <person name="Dalin E."/>
            <person name="Tice H."/>
            <person name="Pitluck S."/>
            <person name="Chertkov O."/>
            <person name="Brettin T."/>
            <person name="Bruce D."/>
            <person name="Han C."/>
            <person name="Schmutz J."/>
            <person name="Larimer F."/>
            <person name="Land M.L."/>
            <person name="Hauser L."/>
            <person name="Kyrpides N."/>
            <person name="Mikhailova N."/>
            <person name="Ye Q."/>
            <person name="Zhou J."/>
            <person name="Richardson P."/>
            <person name="Fields M.W."/>
        </authorList>
    </citation>
    <scope>NUCLEOTIDE SEQUENCE [LARGE SCALE GENOMIC DNA]</scope>
    <source>
        <strain evidence="3">QYMF</strain>
    </source>
</reference>
<keyword evidence="1" id="KW-0812">Transmembrane</keyword>
<name>A6TKY5_ALKMQ</name>
<protein>
    <recommendedName>
        <fullName evidence="4">Cyclic lactone autoinducer peptide</fullName>
    </recommendedName>
</protein>
<dbReference type="InterPro" id="IPR009229">
    <property type="entry name" value="AgrD"/>
</dbReference>
<evidence type="ECO:0000256" key="1">
    <source>
        <dbReference type="SAM" id="Phobius"/>
    </source>
</evidence>
<dbReference type="EMBL" id="CP000724">
    <property type="protein sequence ID" value="ABR46853.1"/>
    <property type="molecule type" value="Genomic_DNA"/>
</dbReference>